<accession>A0A3A9K8D8</accession>
<dbReference type="RefSeq" id="WP_110935059.1">
    <property type="nucleotide sequence ID" value="NZ_PDOE01000003.1"/>
</dbReference>
<organism evidence="2 3">
    <name type="scientific">Salipaludibacillus neizhouensis</name>
    <dbReference type="NCBI Taxonomy" id="885475"/>
    <lineage>
        <taxon>Bacteria</taxon>
        <taxon>Bacillati</taxon>
        <taxon>Bacillota</taxon>
        <taxon>Bacilli</taxon>
        <taxon>Bacillales</taxon>
        <taxon>Bacillaceae</taxon>
    </lineage>
</organism>
<reference evidence="2 3" key="1">
    <citation type="submission" date="2017-10" db="EMBL/GenBank/DDBJ databases">
        <title>Bacillus sp. nov., a halophilic bacterium isolated from a Keqin Lake.</title>
        <authorList>
            <person name="Wang H."/>
        </authorList>
    </citation>
    <scope>NUCLEOTIDE SEQUENCE [LARGE SCALE GENOMIC DNA]</scope>
    <source>
        <strain evidence="2 3">KCTC 13187</strain>
    </source>
</reference>
<dbReference type="Gene3D" id="3.20.20.450">
    <property type="entry name" value="EAL domain"/>
    <property type="match status" value="1"/>
</dbReference>
<dbReference type="Proteomes" id="UP000281498">
    <property type="component" value="Unassembled WGS sequence"/>
</dbReference>
<sequence length="355" mass="40608">MMKEGVLMEGCQFCQVKMPLSDEGMIKIVFLGDVSLTEIINKSESIGFELFHVDHSLHFTYASWEQLQQFIKMIELELSKLQLNETHGYFIEEGYEAINLKTKIPFTQLALRIKNPTYVKVIQEQLFYSFMQPILACDSEEVYGYEFLLRPSSRLYPFSPADLFNFSQDSGLQSMLDSQSRINAIRTGAQMLSKGTKHFINFLPSSIYDPTHCLKSTFQAVKEYNVDPEDLVFEVVETERIEDMKHLKSIFTQYQKAGVKVALDDIGSGFATIDVLQELAPDYAKIDRELIRNCYADDNKMSLIANLREVTKEMGTILLAEGIETEEEYIAIKPYVDLVQGYYFGKPLNTPAVLS</sequence>
<dbReference type="InterPro" id="IPR001633">
    <property type="entry name" value="EAL_dom"/>
</dbReference>
<dbReference type="InterPro" id="IPR050706">
    <property type="entry name" value="Cyclic-di-GMP_PDE-like"/>
</dbReference>
<evidence type="ECO:0000313" key="2">
    <source>
        <dbReference type="EMBL" id="RKL67778.1"/>
    </source>
</evidence>
<dbReference type="GO" id="GO:0071111">
    <property type="term" value="F:cyclic-guanylate-specific phosphodiesterase activity"/>
    <property type="evidence" value="ECO:0007669"/>
    <property type="project" value="InterPro"/>
</dbReference>
<dbReference type="PANTHER" id="PTHR33121:SF70">
    <property type="entry name" value="SIGNALING PROTEIN YKOW"/>
    <property type="match status" value="1"/>
</dbReference>
<dbReference type="InterPro" id="IPR035919">
    <property type="entry name" value="EAL_sf"/>
</dbReference>
<gene>
    <name evidence="2" type="ORF">CR203_10570</name>
</gene>
<evidence type="ECO:0000313" key="3">
    <source>
        <dbReference type="Proteomes" id="UP000281498"/>
    </source>
</evidence>
<comment type="caution">
    <text evidence="2">The sequence shown here is derived from an EMBL/GenBank/DDBJ whole genome shotgun (WGS) entry which is preliminary data.</text>
</comment>
<dbReference type="PANTHER" id="PTHR33121">
    <property type="entry name" value="CYCLIC DI-GMP PHOSPHODIESTERASE PDEF"/>
    <property type="match status" value="1"/>
</dbReference>
<name>A0A3A9K8D8_9BACI</name>
<dbReference type="OrthoDB" id="581425at2"/>
<dbReference type="CDD" id="cd01948">
    <property type="entry name" value="EAL"/>
    <property type="match status" value="1"/>
</dbReference>
<dbReference type="SUPFAM" id="SSF141868">
    <property type="entry name" value="EAL domain-like"/>
    <property type="match status" value="1"/>
</dbReference>
<dbReference type="EMBL" id="PDOE01000003">
    <property type="protein sequence ID" value="RKL67778.1"/>
    <property type="molecule type" value="Genomic_DNA"/>
</dbReference>
<dbReference type="PROSITE" id="PS50883">
    <property type="entry name" value="EAL"/>
    <property type="match status" value="1"/>
</dbReference>
<dbReference type="AlphaFoldDB" id="A0A3A9K8D8"/>
<protein>
    <recommendedName>
        <fullName evidence="1">EAL domain-containing protein</fullName>
    </recommendedName>
</protein>
<dbReference type="SMART" id="SM00052">
    <property type="entry name" value="EAL"/>
    <property type="match status" value="1"/>
</dbReference>
<keyword evidence="3" id="KW-1185">Reference proteome</keyword>
<feature type="domain" description="EAL" evidence="1">
    <location>
        <begin position="110"/>
        <end position="355"/>
    </location>
</feature>
<proteinExistence type="predicted"/>
<dbReference type="Pfam" id="PF00563">
    <property type="entry name" value="EAL"/>
    <property type="match status" value="1"/>
</dbReference>
<evidence type="ECO:0000259" key="1">
    <source>
        <dbReference type="PROSITE" id="PS50883"/>
    </source>
</evidence>